<comment type="caution">
    <text evidence="1">The sequence shown here is derived from an EMBL/GenBank/DDBJ whole genome shotgun (WGS) entry which is preliminary data.</text>
</comment>
<dbReference type="Pfam" id="PF13692">
    <property type="entry name" value="Glyco_trans_1_4"/>
    <property type="match status" value="1"/>
</dbReference>
<evidence type="ECO:0008006" key="3">
    <source>
        <dbReference type="Google" id="ProtNLM"/>
    </source>
</evidence>
<reference evidence="1 2" key="1">
    <citation type="journal article" date="2020" name="Front. Microbiol.">
        <title>Single-cell genomics of novel Actinobacteria with the Wood-Ljungdahl pathway discovered in a serpentinizing system.</title>
        <authorList>
            <person name="Merino N."/>
            <person name="Kawai M."/>
            <person name="Boyd E.S."/>
            <person name="Colman D.R."/>
            <person name="McGlynn S.E."/>
            <person name="Nealson K.H."/>
            <person name="Kurokawa K."/>
            <person name="Hongoh Y."/>
        </authorList>
    </citation>
    <scope>NUCLEOTIDE SEQUENCE [LARGE SCALE GENOMIC DNA]</scope>
    <source>
        <strain evidence="1 2">S33</strain>
    </source>
</reference>
<dbReference type="Gene3D" id="3.40.50.2000">
    <property type="entry name" value="Glycogen Phosphorylase B"/>
    <property type="match status" value="2"/>
</dbReference>
<dbReference type="EMBL" id="BLRY01000003">
    <property type="protein sequence ID" value="GFP26709.1"/>
    <property type="molecule type" value="Genomic_DNA"/>
</dbReference>
<gene>
    <name evidence="1" type="ORF">HKBW3S33_00124</name>
</gene>
<organism evidence="1 2">
    <name type="scientific">Candidatus Hakubella thermalkaliphila</name>
    <dbReference type="NCBI Taxonomy" id="2754717"/>
    <lineage>
        <taxon>Bacteria</taxon>
        <taxon>Bacillati</taxon>
        <taxon>Actinomycetota</taxon>
        <taxon>Actinomycetota incertae sedis</taxon>
        <taxon>Candidatus Hakubellales</taxon>
        <taxon>Candidatus Hakubellaceae</taxon>
        <taxon>Candidatus Hakubella</taxon>
    </lineage>
</organism>
<sequence length="478" mass="54908">MVGMAPLPFEKERKIYGPGLRTWQLTKALLEEGHEVLLICYGIPSAYEKGVLSREVESPAKELRYLVLNHEKYEDGRYLAGLARQFSPDCMVAVTLYPCYVAARLELDEPLWADLFGHVLGEAQARASVYKDDSLLFHYWNQEMRIIDRADVFSCVSQRQVYATIGELGLVGRLNRHTAGYRFAHCIPISIPTEKKEHDLQVLRGRDVSEDHFVILWSGGYNTWTDVDTLFVALEEAMKVDGQIRFVSTGGEIPELDDQTYGHFQELIQDSPFSDRFILKGWVKTEEVHNYYYESDLGINIDRDIYEVELGSKNRIVEWMNYGLPVLSSRVCELTEILEEHGSGFTYPPGDAEALKDKILQLAQDREGLRETGARGTRLAAQLFSVKATTIALRKWVADPHPAPDRGKERALDQSREEAFRNLEKIVQRQKEMIAERDARIQALEMVFHRSPLYRLYGFLNLARKRISRGIGRRRDED</sequence>
<name>A0A6V8P2E9_9ACTN</name>
<dbReference type="AlphaFoldDB" id="A0A6V8P2E9"/>
<proteinExistence type="predicted"/>
<dbReference type="PANTHER" id="PTHR12526">
    <property type="entry name" value="GLYCOSYLTRANSFERASE"/>
    <property type="match status" value="1"/>
</dbReference>
<evidence type="ECO:0000313" key="1">
    <source>
        <dbReference type="EMBL" id="GFP26709.1"/>
    </source>
</evidence>
<keyword evidence="2" id="KW-1185">Reference proteome</keyword>
<protein>
    <recommendedName>
        <fullName evidence="3">Glycosyl transferase family 1 domain-containing protein</fullName>
    </recommendedName>
</protein>
<dbReference type="SUPFAM" id="SSF53756">
    <property type="entry name" value="UDP-Glycosyltransferase/glycogen phosphorylase"/>
    <property type="match status" value="1"/>
</dbReference>
<accession>A0A6V8P2E9</accession>
<dbReference type="Proteomes" id="UP000591948">
    <property type="component" value="Unassembled WGS sequence"/>
</dbReference>
<evidence type="ECO:0000313" key="2">
    <source>
        <dbReference type="Proteomes" id="UP000591948"/>
    </source>
</evidence>